<dbReference type="OrthoDB" id="26937at2157"/>
<dbReference type="GeneID" id="10289961"/>
<organism evidence="1 2">
    <name type="scientific">Vulcanisaeta moutnovskia (strain 768-28)</name>
    <dbReference type="NCBI Taxonomy" id="985053"/>
    <lineage>
        <taxon>Archaea</taxon>
        <taxon>Thermoproteota</taxon>
        <taxon>Thermoprotei</taxon>
        <taxon>Thermoproteales</taxon>
        <taxon>Thermoproteaceae</taxon>
        <taxon>Vulcanisaeta</taxon>
    </lineage>
</organism>
<evidence type="ECO:0000313" key="2">
    <source>
        <dbReference type="Proteomes" id="UP000007485"/>
    </source>
</evidence>
<dbReference type="Proteomes" id="UP000007485">
    <property type="component" value="Chromosome"/>
</dbReference>
<keyword evidence="2" id="KW-1185">Reference proteome</keyword>
<name>F0QY16_VULM7</name>
<evidence type="ECO:0000313" key="1">
    <source>
        <dbReference type="EMBL" id="ADY02502.1"/>
    </source>
</evidence>
<dbReference type="KEGG" id="vmo:VMUT_2309"/>
<sequence>MPFDKVSKSTKEINQLITSDYGNHDYLIKLINKISKLSPDTKAVFCKWVKYGFMEGVQAEISPMGTVIITDWSSEIDPMIHDLINNKVATLNNDGFVEIPQMMALADQINLDLACDFDDGHLIIDEEVIYPSPMIMRLPHSKEVIEEPYDDLTRLLASNMKKLDYYLNGKIMHVGINVKSLGIMNTIVFKNPIDVLIITNNKYLIAHKVLDPSKTVHRGLSALESYLMDGMDYAILIHRYTYYEAHVETFNKIMSRPYIRDSGFAVVPNELDYIIFFKWPRYNTIMSKSQSVVSRRSLISGIVNFMLNAR</sequence>
<gene>
    <name evidence="1" type="ordered locus">VMUT_2309</name>
</gene>
<dbReference type="eggNOG" id="arCOG05441">
    <property type="taxonomic scope" value="Archaea"/>
</dbReference>
<dbReference type="AlphaFoldDB" id="F0QY16"/>
<protein>
    <submittedName>
        <fullName evidence="1">Uncharacterized protein</fullName>
    </submittedName>
</protein>
<dbReference type="RefSeq" id="WP_013605663.1">
    <property type="nucleotide sequence ID" value="NC_015151.1"/>
</dbReference>
<proteinExistence type="predicted"/>
<dbReference type="EMBL" id="CP002529">
    <property type="protein sequence ID" value="ADY02502.1"/>
    <property type="molecule type" value="Genomic_DNA"/>
</dbReference>
<accession>F0QY16</accession>
<dbReference type="STRING" id="985053.VMUT_2309"/>
<dbReference type="HOGENOM" id="CLU_896087_0_0_2"/>
<reference evidence="1 2" key="1">
    <citation type="journal article" date="2011" name="J. Bacteriol.">
        <title>Complete genome sequence of 'Vulcanisaeta moutnovskia' strain 768-28, a novel member of the hyperthermophilic crenarchaeal genus vulcanisaeta.</title>
        <authorList>
            <person name="Gumerov V.M."/>
            <person name="Mardanov A.V."/>
            <person name="Beletsky A.V."/>
            <person name="Prokofeva M.I."/>
            <person name="Bonch-Osmolovskaya E.A."/>
            <person name="Ravin N.V."/>
            <person name="Skryabin K.G."/>
        </authorList>
    </citation>
    <scope>NUCLEOTIDE SEQUENCE [LARGE SCALE GENOMIC DNA]</scope>
    <source>
        <strain evidence="1 2">768-28</strain>
    </source>
</reference>